<protein>
    <submittedName>
        <fullName evidence="1">Uncharacterized protein</fullName>
    </submittedName>
</protein>
<organism evidence="1 2">
    <name type="scientific">Ixodes persulcatus</name>
    <name type="common">Taiga tick</name>
    <dbReference type="NCBI Taxonomy" id="34615"/>
    <lineage>
        <taxon>Eukaryota</taxon>
        <taxon>Metazoa</taxon>
        <taxon>Ecdysozoa</taxon>
        <taxon>Arthropoda</taxon>
        <taxon>Chelicerata</taxon>
        <taxon>Arachnida</taxon>
        <taxon>Acari</taxon>
        <taxon>Parasitiformes</taxon>
        <taxon>Ixodida</taxon>
        <taxon>Ixodoidea</taxon>
        <taxon>Ixodidae</taxon>
        <taxon>Ixodinae</taxon>
        <taxon>Ixodes</taxon>
    </lineage>
</organism>
<accession>A0AC60PIZ2</accession>
<name>A0AC60PIZ2_IXOPE</name>
<sequence>MTGVGGLQMEANVNALIPTKDHPGRGGLIASAVLEGISMEGTTPHHLPLPQWASFQGTRPGIPTTQPNSRPYRRPLMARNLNQVTDRKNNRRASGAATPSNTGRRPETQDGDTPVQDCGVPPREFERAQIGEINQNLARVPLTPSATMDADDTEKRRRGFETSGHSKQVELVQLAQPPTQTVVLRSVGKKEVGAYTGKEIKEAIERAGIQTTDQILSVLDKLLKVTEIRKGDEVHPLQPYKALSGNQCRGIIYLKGEGNDVAPESLATDICSRTNTVVAARPLGRKGNTILVTFEGRPLPRKVSYMNEVLNVNEYRPRPLVCFQCHGLWHKKDVCPKNITRCGSCGFVHDGMEECSQTHKCINCGGAHLGTSNDCPKRAIPPRKPAKRTEASQQRGQEPESNGAASTPQNTGMSYAAAAMRTQQPTVIPAFMPQESEALKYNVRSLNERLTQVETQLADNNARGKNIKKACVAAHLQLCNNPETPTRLAQSTNQNDTSPDLTWSDPMGSDHPPIVIKLHISTTPRRRTTFTKWDTYRAAMSRQYGVPFAERIQSALKGARREYQVKEDTPTPDLHLVKLWDKRLAVLIRYRARRSLGNKIRLNHATAEAKKYTIELCRTTWRGLSSSTDMQLCVEGTPITPTDNIKILGVPFNKNRRASTWITQVKKHWKDGLDLLRAITSKAWGAQEDLLRHLVRTLLVSKVVYGLNVLRLTRKQEATLVTVNRAAMRIVTGLPRFTRVEKLECVAQMNTIREIAGEMRISQAQRLSRTPQGRIILTKSGRARLIEGPLMPTPPPPWETEAVVVAKPIPKNQGHNAPGRRVTQASIHLAEVGGLEGHVEVFYTDAARSETGRTAIAWHTPTRNDTQQQFRETTRSVCSAELRALLMAVRAATQKRTDVTETRIYTDSQEALRELRRTDTCNPTIAEIRAMVRQAKAHQAISVTWLPGHEGIPGNVRANRAVRAALQARSLSQGPVPSSVQREAPQDDFDLSEVKRAEKTARKARLTALLYRPTLIRSRAAFHGGSGWH</sequence>
<evidence type="ECO:0000313" key="1">
    <source>
        <dbReference type="EMBL" id="KAG0420851.1"/>
    </source>
</evidence>
<gene>
    <name evidence="1" type="ORF">HPB47_003235</name>
</gene>
<reference evidence="1 2" key="1">
    <citation type="journal article" date="2020" name="Cell">
        <title>Large-Scale Comparative Analyses of Tick Genomes Elucidate Their Genetic Diversity and Vector Capacities.</title>
        <authorList>
            <consortium name="Tick Genome and Microbiome Consortium (TIGMIC)"/>
            <person name="Jia N."/>
            <person name="Wang J."/>
            <person name="Shi W."/>
            <person name="Du L."/>
            <person name="Sun Y."/>
            <person name="Zhan W."/>
            <person name="Jiang J.F."/>
            <person name="Wang Q."/>
            <person name="Zhang B."/>
            <person name="Ji P."/>
            <person name="Bell-Sakyi L."/>
            <person name="Cui X.M."/>
            <person name="Yuan T.T."/>
            <person name="Jiang B.G."/>
            <person name="Yang W.F."/>
            <person name="Lam T.T."/>
            <person name="Chang Q.C."/>
            <person name="Ding S.J."/>
            <person name="Wang X.J."/>
            <person name="Zhu J.G."/>
            <person name="Ruan X.D."/>
            <person name="Zhao L."/>
            <person name="Wei J.T."/>
            <person name="Ye R.Z."/>
            <person name="Que T.C."/>
            <person name="Du C.H."/>
            <person name="Zhou Y.H."/>
            <person name="Cheng J.X."/>
            <person name="Dai P.F."/>
            <person name="Guo W.B."/>
            <person name="Han X.H."/>
            <person name="Huang E.J."/>
            <person name="Li L.F."/>
            <person name="Wei W."/>
            <person name="Gao Y.C."/>
            <person name="Liu J.Z."/>
            <person name="Shao H.Z."/>
            <person name="Wang X."/>
            <person name="Wang C.C."/>
            <person name="Yang T.C."/>
            <person name="Huo Q.B."/>
            <person name="Li W."/>
            <person name="Chen H.Y."/>
            <person name="Chen S.E."/>
            <person name="Zhou L.G."/>
            <person name="Ni X.B."/>
            <person name="Tian J.H."/>
            <person name="Sheng Y."/>
            <person name="Liu T."/>
            <person name="Pan Y.S."/>
            <person name="Xia L.Y."/>
            <person name="Li J."/>
            <person name="Zhao F."/>
            <person name="Cao W.C."/>
        </authorList>
    </citation>
    <scope>NUCLEOTIDE SEQUENCE [LARGE SCALE GENOMIC DNA]</scope>
    <source>
        <strain evidence="1">Iper-2018</strain>
    </source>
</reference>
<evidence type="ECO:0000313" key="2">
    <source>
        <dbReference type="Proteomes" id="UP000805193"/>
    </source>
</evidence>
<comment type="caution">
    <text evidence="1">The sequence shown here is derived from an EMBL/GenBank/DDBJ whole genome shotgun (WGS) entry which is preliminary data.</text>
</comment>
<proteinExistence type="predicted"/>
<dbReference type="EMBL" id="JABSTQ010010466">
    <property type="protein sequence ID" value="KAG0420851.1"/>
    <property type="molecule type" value="Genomic_DNA"/>
</dbReference>
<dbReference type="Proteomes" id="UP000805193">
    <property type="component" value="Unassembled WGS sequence"/>
</dbReference>
<keyword evidence="2" id="KW-1185">Reference proteome</keyword>